<dbReference type="EMBL" id="JYDL01002399">
    <property type="protein sequence ID" value="KRX11369.1"/>
    <property type="molecule type" value="Genomic_DNA"/>
</dbReference>
<protein>
    <submittedName>
        <fullName evidence="1">Uncharacterized protein</fullName>
    </submittedName>
</protein>
<proteinExistence type="predicted"/>
<name>A0A0V0RA40_9BILA</name>
<dbReference type="Proteomes" id="UP000054630">
    <property type="component" value="Unassembled WGS sequence"/>
</dbReference>
<reference evidence="1 2" key="1">
    <citation type="submission" date="2015-01" db="EMBL/GenBank/DDBJ databases">
        <title>Evolution of Trichinella species and genotypes.</title>
        <authorList>
            <person name="Korhonen P.K."/>
            <person name="Edoardo P."/>
            <person name="Giuseppe L.R."/>
            <person name="Gasser R.B."/>
        </authorList>
    </citation>
    <scope>NUCLEOTIDE SEQUENCE [LARGE SCALE GENOMIC DNA]</scope>
    <source>
        <strain evidence="1">ISS37</strain>
    </source>
</reference>
<comment type="caution">
    <text evidence="1">The sequence shown here is derived from an EMBL/GenBank/DDBJ whole genome shotgun (WGS) entry which is preliminary data.</text>
</comment>
<organism evidence="1 2">
    <name type="scientific">Trichinella nelsoni</name>
    <dbReference type="NCBI Taxonomy" id="6336"/>
    <lineage>
        <taxon>Eukaryota</taxon>
        <taxon>Metazoa</taxon>
        <taxon>Ecdysozoa</taxon>
        <taxon>Nematoda</taxon>
        <taxon>Enoplea</taxon>
        <taxon>Dorylaimia</taxon>
        <taxon>Trichinellida</taxon>
        <taxon>Trichinellidae</taxon>
        <taxon>Trichinella</taxon>
    </lineage>
</organism>
<accession>A0A0V0RA40</accession>
<sequence length="40" mass="4457">MATQMETQDTLMQHGEQTLHKPVVVMVVLSPGRHNSRAPT</sequence>
<evidence type="ECO:0000313" key="1">
    <source>
        <dbReference type="EMBL" id="KRX11369.1"/>
    </source>
</evidence>
<gene>
    <name evidence="1" type="ORF">T07_7453</name>
</gene>
<dbReference type="AlphaFoldDB" id="A0A0V0RA40"/>
<feature type="non-terminal residue" evidence="1">
    <location>
        <position position="40"/>
    </location>
</feature>
<keyword evidence="2" id="KW-1185">Reference proteome</keyword>
<evidence type="ECO:0000313" key="2">
    <source>
        <dbReference type="Proteomes" id="UP000054630"/>
    </source>
</evidence>